<evidence type="ECO:0000256" key="3">
    <source>
        <dbReference type="ARBA" id="ARBA00023015"/>
    </source>
</evidence>
<name>A0A8T2SZK4_CERRI</name>
<keyword evidence="4 11" id="KW-0175">Coiled coil</keyword>
<comment type="subcellular location">
    <subcellularLocation>
        <location evidence="1 9 10">Nucleus</location>
    </subcellularLocation>
</comment>
<evidence type="ECO:0000259" key="13">
    <source>
        <dbReference type="PROSITE" id="PS50848"/>
    </source>
</evidence>
<feature type="DNA-binding region" description="Homeobox" evidence="9">
    <location>
        <begin position="22"/>
        <end position="77"/>
    </location>
</feature>
<dbReference type="CDD" id="cd00086">
    <property type="entry name" value="homeodomain"/>
    <property type="match status" value="1"/>
</dbReference>
<dbReference type="GO" id="GO:0003677">
    <property type="term" value="F:DNA binding"/>
    <property type="evidence" value="ECO:0007669"/>
    <property type="project" value="UniProtKB-UniRule"/>
</dbReference>
<dbReference type="GO" id="GO:0008289">
    <property type="term" value="F:lipid binding"/>
    <property type="evidence" value="ECO:0007669"/>
    <property type="project" value="InterPro"/>
</dbReference>
<evidence type="ECO:0000256" key="8">
    <source>
        <dbReference type="ARBA" id="ARBA00023242"/>
    </source>
</evidence>
<dbReference type="Gene3D" id="3.30.530.20">
    <property type="match status" value="1"/>
</dbReference>
<evidence type="ECO:0000256" key="4">
    <source>
        <dbReference type="ARBA" id="ARBA00023054"/>
    </source>
</evidence>
<evidence type="ECO:0000313" key="15">
    <source>
        <dbReference type="Proteomes" id="UP000825935"/>
    </source>
</evidence>
<dbReference type="SUPFAM" id="SSF55961">
    <property type="entry name" value="Bet v1-like"/>
    <property type="match status" value="1"/>
</dbReference>
<evidence type="ECO:0000256" key="7">
    <source>
        <dbReference type="ARBA" id="ARBA00023163"/>
    </source>
</evidence>
<dbReference type="SMART" id="SM00234">
    <property type="entry name" value="START"/>
    <property type="match status" value="1"/>
</dbReference>
<dbReference type="PROSITE" id="PS50071">
    <property type="entry name" value="HOMEOBOX_2"/>
    <property type="match status" value="1"/>
</dbReference>
<keyword evidence="8 9" id="KW-0539">Nucleus</keyword>
<evidence type="ECO:0000256" key="5">
    <source>
        <dbReference type="ARBA" id="ARBA00023125"/>
    </source>
</evidence>
<evidence type="ECO:0000256" key="11">
    <source>
        <dbReference type="SAM" id="Coils"/>
    </source>
</evidence>
<dbReference type="InterPro" id="IPR009057">
    <property type="entry name" value="Homeodomain-like_sf"/>
</dbReference>
<dbReference type="PROSITE" id="PS50848">
    <property type="entry name" value="START"/>
    <property type="match status" value="1"/>
</dbReference>
<dbReference type="GO" id="GO:0003700">
    <property type="term" value="F:DNA-binding transcription factor activity"/>
    <property type="evidence" value="ECO:0007669"/>
    <property type="project" value="InterPro"/>
</dbReference>
<comment type="similarity">
    <text evidence="2">Belongs to the HD-ZIP homeobox family. Class III subfamily.</text>
</comment>
<evidence type="ECO:0000256" key="2">
    <source>
        <dbReference type="ARBA" id="ARBA00010338"/>
    </source>
</evidence>
<dbReference type="InterPro" id="IPR044830">
    <property type="entry name" value="HD-Zip_III"/>
</dbReference>
<dbReference type="GO" id="GO:0005634">
    <property type="term" value="C:nucleus"/>
    <property type="evidence" value="ECO:0007669"/>
    <property type="project" value="UniProtKB-SubCell"/>
</dbReference>
<keyword evidence="5 9" id="KW-0238">DNA-binding</keyword>
<evidence type="ECO:0000256" key="1">
    <source>
        <dbReference type="ARBA" id="ARBA00004123"/>
    </source>
</evidence>
<dbReference type="Pfam" id="PF08670">
    <property type="entry name" value="MEKHLA"/>
    <property type="match status" value="1"/>
</dbReference>
<keyword evidence="15" id="KW-1185">Reference proteome</keyword>
<dbReference type="Gene3D" id="1.10.10.60">
    <property type="entry name" value="Homeodomain-like"/>
    <property type="match status" value="1"/>
</dbReference>
<dbReference type="InterPro" id="IPR001356">
    <property type="entry name" value="HD"/>
</dbReference>
<dbReference type="OrthoDB" id="1867783at2759"/>
<organism evidence="14 15">
    <name type="scientific">Ceratopteris richardii</name>
    <name type="common">Triangle waterfern</name>
    <dbReference type="NCBI Taxonomy" id="49495"/>
    <lineage>
        <taxon>Eukaryota</taxon>
        <taxon>Viridiplantae</taxon>
        <taxon>Streptophyta</taxon>
        <taxon>Embryophyta</taxon>
        <taxon>Tracheophyta</taxon>
        <taxon>Polypodiopsida</taxon>
        <taxon>Polypodiidae</taxon>
        <taxon>Polypodiales</taxon>
        <taxon>Pteridineae</taxon>
        <taxon>Pteridaceae</taxon>
        <taxon>Parkerioideae</taxon>
        <taxon>Ceratopteris</taxon>
    </lineage>
</organism>
<accession>A0A8T2SZK4</accession>
<keyword evidence="3" id="KW-0805">Transcription regulation</keyword>
<protein>
    <recommendedName>
        <fullName evidence="16">Class III homeodomain-leucine zipper protein</fullName>
    </recommendedName>
</protein>
<evidence type="ECO:0000313" key="14">
    <source>
        <dbReference type="EMBL" id="KAH7373997.1"/>
    </source>
</evidence>
<dbReference type="PANTHER" id="PTHR45950">
    <property type="entry name" value="HOMEOBOX-LEUCINE ZIPPER PROTEIN ATHB-14"/>
    <property type="match status" value="1"/>
</dbReference>
<keyword evidence="7" id="KW-0804">Transcription</keyword>
<gene>
    <name evidence="14" type="ORF">KP509_17G083000</name>
</gene>
<dbReference type="EMBL" id="CM035422">
    <property type="protein sequence ID" value="KAH7373997.1"/>
    <property type="molecule type" value="Genomic_DNA"/>
</dbReference>
<feature type="domain" description="Homeobox" evidence="12">
    <location>
        <begin position="20"/>
        <end position="76"/>
    </location>
</feature>
<evidence type="ECO:0000256" key="6">
    <source>
        <dbReference type="ARBA" id="ARBA00023155"/>
    </source>
</evidence>
<evidence type="ECO:0000256" key="9">
    <source>
        <dbReference type="PROSITE-ProRule" id="PRU00108"/>
    </source>
</evidence>
<proteinExistence type="inferred from homology"/>
<dbReference type="InterPro" id="IPR023393">
    <property type="entry name" value="START-like_dom_sf"/>
</dbReference>
<dbReference type="Pfam" id="PF01852">
    <property type="entry name" value="START"/>
    <property type="match status" value="1"/>
</dbReference>
<dbReference type="CDD" id="cd14686">
    <property type="entry name" value="bZIP"/>
    <property type="match status" value="1"/>
</dbReference>
<comment type="caution">
    <text evidence="14">The sequence shown here is derived from an EMBL/GenBank/DDBJ whole genome shotgun (WGS) entry which is preliminary data.</text>
</comment>
<dbReference type="InterPro" id="IPR002913">
    <property type="entry name" value="START_lipid-bd_dom"/>
</dbReference>
<reference evidence="14" key="1">
    <citation type="submission" date="2021-08" db="EMBL/GenBank/DDBJ databases">
        <title>WGS assembly of Ceratopteris richardii.</title>
        <authorList>
            <person name="Marchant D.B."/>
            <person name="Chen G."/>
            <person name="Jenkins J."/>
            <person name="Shu S."/>
            <person name="Leebens-Mack J."/>
            <person name="Grimwood J."/>
            <person name="Schmutz J."/>
            <person name="Soltis P."/>
            <person name="Soltis D."/>
            <person name="Chen Z.-H."/>
        </authorList>
    </citation>
    <scope>NUCLEOTIDE SEQUENCE</scope>
    <source>
        <strain evidence="14">Whitten #5841</strain>
        <tissue evidence="14">Leaf</tissue>
    </source>
</reference>
<dbReference type="SUPFAM" id="SSF46689">
    <property type="entry name" value="Homeodomain-like"/>
    <property type="match status" value="1"/>
</dbReference>
<dbReference type="SMART" id="SM00389">
    <property type="entry name" value="HOX"/>
    <property type="match status" value="1"/>
</dbReference>
<dbReference type="Proteomes" id="UP000825935">
    <property type="component" value="Chromosome 17"/>
</dbReference>
<dbReference type="OMA" id="YCMEDDS"/>
<dbReference type="InterPro" id="IPR013978">
    <property type="entry name" value="MEKHLA"/>
</dbReference>
<dbReference type="AlphaFoldDB" id="A0A8T2SZK4"/>
<evidence type="ECO:0000256" key="10">
    <source>
        <dbReference type="RuleBase" id="RU000682"/>
    </source>
</evidence>
<sequence length="849" mass="94451">MGTKAKDGKGNNVDCGKYARYTSEQVDILERVYNDCPKPSSSRRQQLIKDCPILANIGHKQLKVWFQNRRCREKQRKEMTRLNSWNTKLNAMNQILMEENERLQKQAAHLTTENQYLRQQLLLQQPNADVNPRVNNPIITCTTDTSSESVVTNGHHQHSPQHPSQEWSLSHWSLPCFGYRLSAVAEKTLAEFLVKATGTVADGIPLSGMKPGPDSFGAIALTRLNGGVAAQACAIIGLEPFKVAEVFKNRPLWLRDCRRLDILATFSADRGGLVELVHTQMYASSVPASSNVPWDFWTLRYTCCMDDGSLVVCERSLAAGQVLQEVPTMPGFVRAEMLSSGILIRPHEQCGSMVMVIDDMNFKSGSFSESLRPLYASSAALARRMSCKVLLHLHNLSKEKAEVPVNDPTYPLSGFSHRLVRGFNDAINSFADDGWVSIINDGPNAVSVHINPPNCKQLGEVRPRLRGGLVCSKVSFLLQGVPAALLLQFIKDHWINWADVGGSIVPDDAVRTNAFFPQKKFNSVQVLQPTGGHDEVLEVVRVQKSKSGRGEEGLQSDCFFLQLCSNMDEVAAGDFAQLIFAPIDASVPEDSPLLPSGFRITNLDGMREPPASSETLDLASSLEDRSSICRLQWNKSNFLQEESFLVTIALQYMYKAEDRDMIALHSQQHIQALVGILQQAVISLRAHQPTTVSQNNVEVLMLVQQIVDSYRAYLGQELFPGTHGNPEAILKGFWSTRDAIICCTWRPLPEFIFANQAALKMLETSSNSLRELSLEHMFSGGCRKTDFSQPPPFLQKDEYACLPSGMCRSSTGRPVAFEHATGWKVLTGDHNRQVAAFMFCNWSFARVST</sequence>
<dbReference type="Pfam" id="PF00046">
    <property type="entry name" value="Homeodomain"/>
    <property type="match status" value="1"/>
</dbReference>
<dbReference type="PANTHER" id="PTHR45950:SF7">
    <property type="entry name" value="HOMEOBOX-LEUCINE ZIPPER PROTEIN ATHB-14"/>
    <property type="match status" value="1"/>
</dbReference>
<evidence type="ECO:0008006" key="16">
    <source>
        <dbReference type="Google" id="ProtNLM"/>
    </source>
</evidence>
<evidence type="ECO:0000259" key="12">
    <source>
        <dbReference type="PROSITE" id="PS50071"/>
    </source>
</evidence>
<keyword evidence="6 9" id="KW-0371">Homeobox</keyword>
<feature type="domain" description="START" evidence="13">
    <location>
        <begin position="250"/>
        <end position="383"/>
    </location>
</feature>
<feature type="coiled-coil region" evidence="11">
    <location>
        <begin position="86"/>
        <end position="120"/>
    </location>
</feature>